<keyword evidence="2" id="KW-0614">Plasmid</keyword>
<sequence>MAASGHPYGALRPGQITPGRQVGRPLSPARVRAMPEPFAVIERPQKPSIRKKAGQHRPKRPAGQQKGRRATF</sequence>
<accession>A0A193PMH9</accession>
<dbReference type="EMBL" id="LC155906">
    <property type="protein sequence ID" value="BAV17709.1"/>
    <property type="molecule type" value="Genomic_DNA"/>
</dbReference>
<feature type="compositionally biased region" description="Basic residues" evidence="1">
    <location>
        <begin position="48"/>
        <end position="72"/>
    </location>
</feature>
<reference evidence="2" key="1">
    <citation type="submission" date="2016-05" db="EMBL/GenBank/DDBJ databases">
        <title>Interspecies Dissemination of a Mobilizable Plasmid Harboring blaIMP-19: the Possibility of Horizontal Gene Transfer in a Single Patient.</title>
        <authorList>
            <person name="Yamamoto M."/>
            <person name="Matsumura Y."/>
            <person name="Gomi R."/>
            <person name="Matsuda T."/>
            <person name="Tanaka M."/>
            <person name="Nagao M."/>
            <person name="Takakura S."/>
            <person name="Uemoto S."/>
            <person name="Ichiyama S."/>
        </authorList>
    </citation>
    <scope>NUCLEOTIDE SEQUENCE</scope>
    <source>
        <strain evidence="2">KUN4507</strain>
        <plasmid evidence="2">pKUN4507_1</plasmid>
    </source>
</reference>
<evidence type="ECO:0000313" key="2">
    <source>
        <dbReference type="EMBL" id="BAV17709.1"/>
    </source>
</evidence>
<geneLocation type="plasmid" evidence="2">
    <name>pKUN4507_1</name>
</geneLocation>
<evidence type="ECO:0000256" key="1">
    <source>
        <dbReference type="SAM" id="MobiDB-lite"/>
    </source>
</evidence>
<feature type="region of interest" description="Disordered" evidence="1">
    <location>
        <begin position="1"/>
        <end position="72"/>
    </location>
</feature>
<protein>
    <submittedName>
        <fullName evidence="2">Uncharacterized protein</fullName>
    </submittedName>
</protein>
<dbReference type="AlphaFoldDB" id="A0A193PMH9"/>
<organism evidence="2">
    <name type="scientific">Alcaligenes xylosoxydans xylosoxydans</name>
    <name type="common">Achromobacter xylosoxidans</name>
    <dbReference type="NCBI Taxonomy" id="85698"/>
    <lineage>
        <taxon>Bacteria</taxon>
        <taxon>Pseudomonadati</taxon>
        <taxon>Pseudomonadota</taxon>
        <taxon>Betaproteobacteria</taxon>
        <taxon>Burkholderiales</taxon>
        <taxon>Alcaligenaceae</taxon>
        <taxon>Achromobacter</taxon>
    </lineage>
</organism>
<proteinExistence type="predicted"/>
<name>A0A193PMH9_ALCXX</name>